<evidence type="ECO:0000313" key="1">
    <source>
        <dbReference type="EMBL" id="KAK2601680.1"/>
    </source>
</evidence>
<dbReference type="EMBL" id="JASWJB010000072">
    <property type="protein sequence ID" value="KAK2601680.1"/>
    <property type="molecule type" value="Genomic_DNA"/>
</dbReference>
<accession>A0AAJ0FZM3</accession>
<name>A0AAJ0FZM3_9HYPO</name>
<evidence type="ECO:0000313" key="2">
    <source>
        <dbReference type="Proteomes" id="UP001251528"/>
    </source>
</evidence>
<sequence length="575" mass="63408">MPDAGVWNSFTAFEGTLSAAFLATPPVQPNNPDLDNTTKCVLAAVQSFRTWLAKVREDPVAHGFATEPINYSKAAKDVIDAFFPLGQRPLRIRTGKPPPGVPGQAVIKPVMVPFAAADKEMGIADGASALGYLFSVVSPPAQVVPTWETYFFPLTVLYAWCVYLTYINYDPTGPLDIAAVPAMTCVMYLERPDASPLFFLGHTKARCSINDKEFVKDGQDNALCLHYRAGQIQRAAQIGDRPSLPVRAPYLRESIERALYERLEGQNVYNVNAQSFLQPIFSGFNILGKTGLFQLQQHFITLMIAEYIQAQTPIFWMPVTNLHWYHRRDNPLTSAQMAPAVSSLVNDFLAGAQPLQLAARWITVLKLYIAPALQVPADNPSPYPVFVPGNMAPVPPAVQTLIDTAANSLYNAREAALQQKLSKIVQLCRGIPTATLSQPQDIALEQNEMKKMRRDIGEDYGRCAETLCAFAVSELFYPTSIITAADGPRIRGWALETRRIGQGAAERNAFGTNFDKIKLDSISLLTGGSVYRLPCADYCQTMLKHVQMRSTEQEEEAYNAALRVVDPMTVALPDP</sequence>
<organism evidence="1 2">
    <name type="scientific">Conoideocrella luteorostrata</name>
    <dbReference type="NCBI Taxonomy" id="1105319"/>
    <lineage>
        <taxon>Eukaryota</taxon>
        <taxon>Fungi</taxon>
        <taxon>Dikarya</taxon>
        <taxon>Ascomycota</taxon>
        <taxon>Pezizomycotina</taxon>
        <taxon>Sordariomycetes</taxon>
        <taxon>Hypocreomycetidae</taxon>
        <taxon>Hypocreales</taxon>
        <taxon>Clavicipitaceae</taxon>
        <taxon>Conoideocrella</taxon>
    </lineage>
</organism>
<comment type="caution">
    <text evidence="1">The sequence shown here is derived from an EMBL/GenBank/DDBJ whole genome shotgun (WGS) entry which is preliminary data.</text>
</comment>
<keyword evidence="2" id="KW-1185">Reference proteome</keyword>
<gene>
    <name evidence="1" type="ORF">QQS21_004755</name>
</gene>
<proteinExistence type="predicted"/>
<protein>
    <submittedName>
        <fullName evidence="1">Uncharacterized protein</fullName>
    </submittedName>
</protein>
<dbReference type="Proteomes" id="UP001251528">
    <property type="component" value="Unassembled WGS sequence"/>
</dbReference>
<dbReference type="AlphaFoldDB" id="A0AAJ0FZM3"/>
<reference evidence="1" key="1">
    <citation type="submission" date="2023-06" db="EMBL/GenBank/DDBJ databases">
        <title>Conoideocrella luteorostrata (Hypocreales: Clavicipitaceae), a potential biocontrol fungus for elongate hemlock scale in United States Christmas tree production areas.</title>
        <authorList>
            <person name="Barrett H."/>
            <person name="Lovett B."/>
            <person name="Macias A.M."/>
            <person name="Stajich J.E."/>
            <person name="Kasson M.T."/>
        </authorList>
    </citation>
    <scope>NUCLEOTIDE SEQUENCE</scope>
    <source>
        <strain evidence="1">ARSEF 14590</strain>
    </source>
</reference>